<protein>
    <submittedName>
        <fullName evidence="1">Uncharacterized protein</fullName>
    </submittedName>
</protein>
<gene>
    <name evidence="1" type="ORF">BQ4739_LOCUS6474</name>
</gene>
<dbReference type="AlphaFoldDB" id="A0A383VMT6"/>
<accession>A0A383VMT6</accession>
<name>A0A383VMT6_TETOB</name>
<dbReference type="EMBL" id="FNXT01000679">
    <property type="protein sequence ID" value="SZX66024.1"/>
    <property type="molecule type" value="Genomic_DNA"/>
</dbReference>
<keyword evidence="2" id="KW-1185">Reference proteome</keyword>
<dbReference type="Proteomes" id="UP000256970">
    <property type="component" value="Unassembled WGS sequence"/>
</dbReference>
<reference evidence="1 2" key="1">
    <citation type="submission" date="2016-10" db="EMBL/GenBank/DDBJ databases">
        <authorList>
            <person name="Cai Z."/>
        </authorList>
    </citation>
    <scope>NUCLEOTIDE SEQUENCE [LARGE SCALE GENOMIC DNA]</scope>
</reference>
<evidence type="ECO:0000313" key="1">
    <source>
        <dbReference type="EMBL" id="SZX66024.1"/>
    </source>
</evidence>
<proteinExistence type="predicted"/>
<evidence type="ECO:0000313" key="2">
    <source>
        <dbReference type="Proteomes" id="UP000256970"/>
    </source>
</evidence>
<sequence>MNAAGAANSILWCPSIPLQHALHWVNSGVRIHYAELLDAASCAVPGVQVWVKAQHQLGIHTDIPEAARAVCLGKVWEEQQPAAAYDFQLLQLALASNNDSAVVAAAHSLSAVTDPAADCLMMVTAAACGHGWLAFKLSCKQSMQHHITAPVLRSVLKHLMAEKDQSVVLAMLQQQKVQDVFGNMTCAEVMLQRQLPAAAQLSSNAVRELLHVAARKGSVGCLQRLLGLAGARGLSGSVLFLAGLLQTAVENGNYLCMMHLCELPAVQLICSSTLTRLLAAATAAAAAQTAEGKEDAAKCSAICMHYMFGLPAAQGLGGGVLVAPLQLATEVQLEYCMKRLCSLPAAAQLAGSVVVAAMQATVVSGGLAVLRHLCLLPAAQQLGARVLGSLLLAAARMGHHSCVKPLCGLPAVRQLNAGILMRVLCAAEVPNVVVSSKTNVNQF</sequence>
<organism evidence="1 2">
    <name type="scientific">Tetradesmus obliquus</name>
    <name type="common">Green alga</name>
    <name type="synonym">Acutodesmus obliquus</name>
    <dbReference type="NCBI Taxonomy" id="3088"/>
    <lineage>
        <taxon>Eukaryota</taxon>
        <taxon>Viridiplantae</taxon>
        <taxon>Chlorophyta</taxon>
        <taxon>core chlorophytes</taxon>
        <taxon>Chlorophyceae</taxon>
        <taxon>CS clade</taxon>
        <taxon>Sphaeropleales</taxon>
        <taxon>Scenedesmaceae</taxon>
        <taxon>Tetradesmus</taxon>
    </lineage>
</organism>